<reference evidence="1" key="2">
    <citation type="submission" date="2025-08" db="UniProtKB">
        <authorList>
            <consortium name="Ensembl"/>
        </authorList>
    </citation>
    <scope>IDENTIFICATION</scope>
</reference>
<protein>
    <submittedName>
        <fullName evidence="1">General transcription factor IIH subunit 1-like</fullName>
    </submittedName>
</protein>
<dbReference type="Proteomes" id="UP000007754">
    <property type="component" value="Chromosome 5"/>
</dbReference>
<name>A0A674HIQ4_TAEGU</name>
<dbReference type="InterPro" id="IPR027079">
    <property type="entry name" value="Tfb1/GTF2H1"/>
</dbReference>
<reference evidence="1" key="3">
    <citation type="submission" date="2025-09" db="UniProtKB">
        <authorList>
            <consortium name="Ensembl"/>
        </authorList>
    </citation>
    <scope>IDENTIFICATION</scope>
</reference>
<dbReference type="AlphaFoldDB" id="A0A674HIQ4"/>
<dbReference type="GO" id="GO:0006289">
    <property type="term" value="P:nucleotide-excision repair"/>
    <property type="evidence" value="ECO:0007669"/>
    <property type="project" value="InterPro"/>
</dbReference>
<reference evidence="1 2" key="1">
    <citation type="journal article" date="2010" name="Nature">
        <title>The genome of a songbird.</title>
        <authorList>
            <person name="Warren W.C."/>
            <person name="Clayton D.F."/>
            <person name="Ellegren H."/>
            <person name="Arnold A.P."/>
            <person name="Hillier L.W."/>
            <person name="Kunstner A."/>
            <person name="Searle S."/>
            <person name="White S."/>
            <person name="Vilella A.J."/>
            <person name="Fairley S."/>
            <person name="Heger A."/>
            <person name="Kong L."/>
            <person name="Ponting C.P."/>
            <person name="Jarvis E.D."/>
            <person name="Mello C.V."/>
            <person name="Minx P."/>
            <person name="Lovell P."/>
            <person name="Velho T.A."/>
            <person name="Ferris M."/>
            <person name="Balakrishnan C.N."/>
            <person name="Sinha S."/>
            <person name="Blatti C."/>
            <person name="London S.E."/>
            <person name="Li Y."/>
            <person name="Lin Y.C."/>
            <person name="George J."/>
            <person name="Sweedler J."/>
            <person name="Southey B."/>
            <person name="Gunaratne P."/>
            <person name="Watson M."/>
            <person name="Nam K."/>
            <person name="Backstrom N."/>
            <person name="Smeds L."/>
            <person name="Nabholz B."/>
            <person name="Itoh Y."/>
            <person name="Whitney O."/>
            <person name="Pfenning A.R."/>
            <person name="Howard J."/>
            <person name="Volker M."/>
            <person name="Skinner B.M."/>
            <person name="Griffin D.K."/>
            <person name="Ye L."/>
            <person name="McLaren W.M."/>
            <person name="Flicek P."/>
            <person name="Quesada V."/>
            <person name="Velasco G."/>
            <person name="Lopez-Otin C."/>
            <person name="Puente X.S."/>
            <person name="Olender T."/>
            <person name="Lancet D."/>
            <person name="Smit A.F."/>
            <person name="Hubley R."/>
            <person name="Konkel M.K."/>
            <person name="Walker J.A."/>
            <person name="Batzer M.A."/>
            <person name="Gu W."/>
            <person name="Pollock D.D."/>
            <person name="Chen L."/>
            <person name="Cheng Z."/>
            <person name="Eichler E.E."/>
            <person name="Stapley J."/>
            <person name="Slate J."/>
            <person name="Ekblom R."/>
            <person name="Birkhead T."/>
            <person name="Burke T."/>
            <person name="Burt D."/>
            <person name="Scharff C."/>
            <person name="Adam I."/>
            <person name="Richard H."/>
            <person name="Sultan M."/>
            <person name="Soldatov A."/>
            <person name="Lehrach H."/>
            <person name="Edwards S.V."/>
            <person name="Yang S.P."/>
            <person name="Li X."/>
            <person name="Graves T."/>
            <person name="Fulton L."/>
            <person name="Nelson J."/>
            <person name="Chinwalla A."/>
            <person name="Hou S."/>
            <person name="Mardis E.R."/>
            <person name="Wilson R.K."/>
        </authorList>
    </citation>
    <scope>NUCLEOTIDE SEQUENCE [LARGE SCALE GENOMIC DNA]</scope>
</reference>
<dbReference type="Ensembl" id="ENSTGUT00000032445.1">
    <property type="protein sequence ID" value="ENSTGUP00000034060.1"/>
    <property type="gene ID" value="ENSTGUG00000020742.1"/>
</dbReference>
<proteinExistence type="predicted"/>
<evidence type="ECO:0000313" key="1">
    <source>
        <dbReference type="Ensembl" id="ENSTGUP00000034060.1"/>
    </source>
</evidence>
<sequence length="201" mass="22434">MITDSAIETVTCCHTIPKPASSHMATYCTLSVNKGLLTVAKHLKLETVELSRSCSLALLLLITVFSSLFSPHRYYHGPTPIQSQQYATSQDIINSFHSIRQEMEAYVPKLTQVLSSGDAASTIAVLSPGGALMQGGTQQAINQMVPNDIQSELKHLYVAVGELLRHFWSCFPVNTPFLEEKVRQSFLLWPLVMMWFRMTMV</sequence>
<accession>A0A674HIQ4</accession>
<dbReference type="GO" id="GO:0000439">
    <property type="term" value="C:transcription factor TFIIH core complex"/>
    <property type="evidence" value="ECO:0007669"/>
    <property type="project" value="InterPro"/>
</dbReference>
<dbReference type="GeneTree" id="ENSGT00390000015066"/>
<dbReference type="InParanoid" id="A0A674HIQ4"/>
<keyword evidence="2" id="KW-1185">Reference proteome</keyword>
<dbReference type="PANTHER" id="PTHR12856">
    <property type="entry name" value="TRANSCRIPTION INITIATION FACTOR IIH-RELATED"/>
    <property type="match status" value="1"/>
</dbReference>
<evidence type="ECO:0000313" key="2">
    <source>
        <dbReference type="Proteomes" id="UP000007754"/>
    </source>
</evidence>
<organism evidence="1 2">
    <name type="scientific">Taeniopygia guttata</name>
    <name type="common">Zebra finch</name>
    <name type="synonym">Poephila guttata</name>
    <dbReference type="NCBI Taxonomy" id="59729"/>
    <lineage>
        <taxon>Eukaryota</taxon>
        <taxon>Metazoa</taxon>
        <taxon>Chordata</taxon>
        <taxon>Craniata</taxon>
        <taxon>Vertebrata</taxon>
        <taxon>Euteleostomi</taxon>
        <taxon>Archelosauria</taxon>
        <taxon>Archosauria</taxon>
        <taxon>Dinosauria</taxon>
        <taxon>Saurischia</taxon>
        <taxon>Theropoda</taxon>
        <taxon>Coelurosauria</taxon>
        <taxon>Aves</taxon>
        <taxon>Neognathae</taxon>
        <taxon>Neoaves</taxon>
        <taxon>Telluraves</taxon>
        <taxon>Australaves</taxon>
        <taxon>Passeriformes</taxon>
        <taxon>Passeroidea</taxon>
        <taxon>Estrildidae</taxon>
        <taxon>Estrildinae</taxon>
        <taxon>Taeniopygia</taxon>
    </lineage>
</organism>
<dbReference type="GO" id="GO:0006351">
    <property type="term" value="P:DNA-templated transcription"/>
    <property type="evidence" value="ECO:0007669"/>
    <property type="project" value="InterPro"/>
</dbReference>